<dbReference type="InterPro" id="IPR026960">
    <property type="entry name" value="RVT-Znf"/>
</dbReference>
<keyword evidence="1" id="KW-1133">Transmembrane helix</keyword>
<keyword evidence="1" id="KW-0472">Membrane</keyword>
<gene>
    <name evidence="3" type="ORF">CTI12_AA467370</name>
</gene>
<reference evidence="3 4" key="1">
    <citation type="journal article" date="2018" name="Mol. Plant">
        <title>The genome of Artemisia annua provides insight into the evolution of Asteraceae family and artemisinin biosynthesis.</title>
        <authorList>
            <person name="Shen Q."/>
            <person name="Zhang L."/>
            <person name="Liao Z."/>
            <person name="Wang S."/>
            <person name="Yan T."/>
            <person name="Shi P."/>
            <person name="Liu M."/>
            <person name="Fu X."/>
            <person name="Pan Q."/>
            <person name="Wang Y."/>
            <person name="Lv Z."/>
            <person name="Lu X."/>
            <person name="Zhang F."/>
            <person name="Jiang W."/>
            <person name="Ma Y."/>
            <person name="Chen M."/>
            <person name="Hao X."/>
            <person name="Li L."/>
            <person name="Tang Y."/>
            <person name="Lv G."/>
            <person name="Zhou Y."/>
            <person name="Sun X."/>
            <person name="Brodelius P.E."/>
            <person name="Rose J.K.C."/>
            <person name="Tang K."/>
        </authorList>
    </citation>
    <scope>NUCLEOTIDE SEQUENCE [LARGE SCALE GENOMIC DNA]</scope>
    <source>
        <strain evidence="4">cv. Huhao1</strain>
        <tissue evidence="3">Leaf</tissue>
    </source>
</reference>
<proteinExistence type="predicted"/>
<keyword evidence="3" id="KW-0548">Nucleotidyltransferase</keyword>
<dbReference type="STRING" id="35608.A0A2U1LPB4"/>
<dbReference type="Pfam" id="PF13966">
    <property type="entry name" value="zf-RVT"/>
    <property type="match status" value="1"/>
</dbReference>
<evidence type="ECO:0000256" key="1">
    <source>
        <dbReference type="SAM" id="Phobius"/>
    </source>
</evidence>
<dbReference type="GO" id="GO:0003964">
    <property type="term" value="F:RNA-directed DNA polymerase activity"/>
    <property type="evidence" value="ECO:0007669"/>
    <property type="project" value="UniProtKB-KW"/>
</dbReference>
<dbReference type="Proteomes" id="UP000245207">
    <property type="component" value="Unassembled WGS sequence"/>
</dbReference>
<dbReference type="AlphaFoldDB" id="A0A2U1LPB4"/>
<feature type="transmembrane region" description="Helical" evidence="1">
    <location>
        <begin position="188"/>
        <end position="216"/>
    </location>
</feature>
<evidence type="ECO:0000313" key="4">
    <source>
        <dbReference type="Proteomes" id="UP000245207"/>
    </source>
</evidence>
<sequence length="220" mass="25287">MFKYKIASGDNISMWHDNWSSMGPLMQYITHRDIYDARLAMSITVGEMIENGRWKWPLEWYDKFPLITSIEDPFVNDNAIDKVVWVSNNGEEGDFSVKGATTDLCNNNSKVHWWKLVWFSQCIPKHSFILWLAIQDRLSTQEKLMKWGIYTVNRCPLCLSERIADGSYLDLNKIKMEFPANDMIELDLFTILIAGSITFALFLSKVVIADIAVAVMDATG</sequence>
<keyword evidence="4" id="KW-1185">Reference proteome</keyword>
<protein>
    <submittedName>
        <fullName evidence="3">Reverse transcriptase domain, Reverse transcriptase zinc-binding domain protein</fullName>
    </submittedName>
</protein>
<comment type="caution">
    <text evidence="3">The sequence shown here is derived from an EMBL/GenBank/DDBJ whole genome shotgun (WGS) entry which is preliminary data.</text>
</comment>
<name>A0A2U1LPB4_ARTAN</name>
<evidence type="ECO:0000313" key="3">
    <source>
        <dbReference type="EMBL" id="PWA50814.1"/>
    </source>
</evidence>
<dbReference type="EMBL" id="PKPP01008393">
    <property type="protein sequence ID" value="PWA50814.1"/>
    <property type="molecule type" value="Genomic_DNA"/>
</dbReference>
<keyword evidence="3" id="KW-0695">RNA-directed DNA polymerase</keyword>
<evidence type="ECO:0000259" key="2">
    <source>
        <dbReference type="Pfam" id="PF13966"/>
    </source>
</evidence>
<keyword evidence="1" id="KW-0812">Transmembrane</keyword>
<feature type="domain" description="Reverse transcriptase zinc-binding" evidence="2">
    <location>
        <begin position="95"/>
        <end position="160"/>
    </location>
</feature>
<accession>A0A2U1LPB4</accession>
<keyword evidence="3" id="KW-0808">Transferase</keyword>
<organism evidence="3 4">
    <name type="scientific">Artemisia annua</name>
    <name type="common">Sweet wormwood</name>
    <dbReference type="NCBI Taxonomy" id="35608"/>
    <lineage>
        <taxon>Eukaryota</taxon>
        <taxon>Viridiplantae</taxon>
        <taxon>Streptophyta</taxon>
        <taxon>Embryophyta</taxon>
        <taxon>Tracheophyta</taxon>
        <taxon>Spermatophyta</taxon>
        <taxon>Magnoliopsida</taxon>
        <taxon>eudicotyledons</taxon>
        <taxon>Gunneridae</taxon>
        <taxon>Pentapetalae</taxon>
        <taxon>asterids</taxon>
        <taxon>campanulids</taxon>
        <taxon>Asterales</taxon>
        <taxon>Asteraceae</taxon>
        <taxon>Asteroideae</taxon>
        <taxon>Anthemideae</taxon>
        <taxon>Artemisiinae</taxon>
        <taxon>Artemisia</taxon>
    </lineage>
</organism>
<dbReference type="OrthoDB" id="1748554at2759"/>